<dbReference type="Proteomes" id="UP000266188">
    <property type="component" value="Unassembled WGS sequence"/>
</dbReference>
<evidence type="ECO:0000313" key="2">
    <source>
        <dbReference type="EMBL" id="RJE22390.1"/>
    </source>
</evidence>
<organism evidence="2 3">
    <name type="scientific">Aspergillus sclerotialis</name>
    <dbReference type="NCBI Taxonomy" id="2070753"/>
    <lineage>
        <taxon>Eukaryota</taxon>
        <taxon>Fungi</taxon>
        <taxon>Dikarya</taxon>
        <taxon>Ascomycota</taxon>
        <taxon>Pezizomycotina</taxon>
        <taxon>Eurotiomycetes</taxon>
        <taxon>Eurotiomycetidae</taxon>
        <taxon>Eurotiales</taxon>
        <taxon>Aspergillaceae</taxon>
        <taxon>Aspergillus</taxon>
        <taxon>Aspergillus subgen. Polypaecilum</taxon>
    </lineage>
</organism>
<accession>A0A3A2ZIM0</accession>
<feature type="compositionally biased region" description="Basic and acidic residues" evidence="1">
    <location>
        <begin position="91"/>
        <end position="107"/>
    </location>
</feature>
<dbReference type="EMBL" id="MVGC01000171">
    <property type="protein sequence ID" value="RJE22390.1"/>
    <property type="molecule type" value="Genomic_DNA"/>
</dbReference>
<feature type="compositionally biased region" description="Low complexity" evidence="1">
    <location>
        <begin position="130"/>
        <end position="142"/>
    </location>
</feature>
<protein>
    <submittedName>
        <fullName evidence="2">Uncharacterized protein</fullName>
    </submittedName>
</protein>
<dbReference type="AlphaFoldDB" id="A0A3A2ZIM0"/>
<dbReference type="OrthoDB" id="5355007at2759"/>
<keyword evidence="3" id="KW-1185">Reference proteome</keyword>
<reference evidence="3" key="1">
    <citation type="submission" date="2017-02" db="EMBL/GenBank/DDBJ databases">
        <authorList>
            <person name="Tafer H."/>
            <person name="Lopandic K."/>
        </authorList>
    </citation>
    <scope>NUCLEOTIDE SEQUENCE [LARGE SCALE GENOMIC DNA]</scope>
    <source>
        <strain evidence="3">CBS 366.77</strain>
    </source>
</reference>
<dbReference type="STRING" id="2070753.A0A3A2ZIM0"/>
<gene>
    <name evidence="2" type="ORF">PHISCL_05293</name>
</gene>
<comment type="caution">
    <text evidence="2">The sequence shown here is derived from an EMBL/GenBank/DDBJ whole genome shotgun (WGS) entry which is preliminary data.</text>
</comment>
<evidence type="ECO:0000313" key="3">
    <source>
        <dbReference type="Proteomes" id="UP000266188"/>
    </source>
</evidence>
<sequence length="149" mass="15887">MGWTEKIRKLTLELLRAGRCERFDDVVEAVVASAEGRKHSALMNRAEDSDTEAYFENVDVRIPRVVVDQGVRALKEVWGEVLVLDEDGEEKGDKVDGNAEKGGKGTKGDAPITVKKEDAEDEGGGGGGDTSANTNTNAANGSPAKKGKK</sequence>
<proteinExistence type="predicted"/>
<feature type="region of interest" description="Disordered" evidence="1">
    <location>
        <begin position="86"/>
        <end position="149"/>
    </location>
</feature>
<name>A0A3A2ZIM0_9EURO</name>
<evidence type="ECO:0000256" key="1">
    <source>
        <dbReference type="SAM" id="MobiDB-lite"/>
    </source>
</evidence>